<protein>
    <submittedName>
        <fullName evidence="10">Mitogen-activated protein kinase kinase kinase 1</fullName>
    </submittedName>
</protein>
<dbReference type="InterPro" id="IPR050538">
    <property type="entry name" value="MAP_kinase_kinase_kinase"/>
</dbReference>
<dbReference type="InterPro" id="IPR011009">
    <property type="entry name" value="Kinase-like_dom_sf"/>
</dbReference>
<dbReference type="PANTHER" id="PTHR48016:SF29">
    <property type="entry name" value="MITOGEN-ACTIVATED PROTEIN KINASE KINASE KINASE 1-RELATED"/>
    <property type="match status" value="1"/>
</dbReference>
<evidence type="ECO:0000256" key="1">
    <source>
        <dbReference type="ARBA" id="ARBA00006529"/>
    </source>
</evidence>
<reference evidence="10 11" key="1">
    <citation type="journal article" date="2019" name="Plant Biotechnol. J.">
        <title>The red bayberry genome and genetic basis of sex determination.</title>
        <authorList>
            <person name="Jia H.M."/>
            <person name="Jia H.J."/>
            <person name="Cai Q.L."/>
            <person name="Wang Y."/>
            <person name="Zhao H.B."/>
            <person name="Yang W.F."/>
            <person name="Wang G.Y."/>
            <person name="Li Y.H."/>
            <person name="Zhan D.L."/>
            <person name="Shen Y.T."/>
            <person name="Niu Q.F."/>
            <person name="Chang L."/>
            <person name="Qiu J."/>
            <person name="Zhao L."/>
            <person name="Xie H.B."/>
            <person name="Fu W.Y."/>
            <person name="Jin J."/>
            <person name="Li X.W."/>
            <person name="Jiao Y."/>
            <person name="Zhou C.C."/>
            <person name="Tu T."/>
            <person name="Chai C.Y."/>
            <person name="Gao J.L."/>
            <person name="Fan L.J."/>
            <person name="van de Weg E."/>
            <person name="Wang J.Y."/>
            <person name="Gao Z.S."/>
        </authorList>
    </citation>
    <scope>NUCLEOTIDE SEQUENCE [LARGE SCALE GENOMIC DNA]</scope>
    <source>
        <tissue evidence="10">Leaves</tissue>
    </source>
</reference>
<dbReference type="EMBL" id="RXIC02000025">
    <property type="protein sequence ID" value="KAB1205405.1"/>
    <property type="molecule type" value="Genomic_DNA"/>
</dbReference>
<evidence type="ECO:0000313" key="10">
    <source>
        <dbReference type="EMBL" id="KAB1205405.1"/>
    </source>
</evidence>
<evidence type="ECO:0000256" key="6">
    <source>
        <dbReference type="ARBA" id="ARBA00022840"/>
    </source>
</evidence>
<evidence type="ECO:0000313" key="11">
    <source>
        <dbReference type="Proteomes" id="UP000516437"/>
    </source>
</evidence>
<keyword evidence="2" id="KW-0723">Serine/threonine-protein kinase</keyword>
<evidence type="ECO:0000256" key="8">
    <source>
        <dbReference type="SAM" id="SignalP"/>
    </source>
</evidence>
<comment type="caution">
    <text evidence="10">The sequence shown here is derived from an EMBL/GenBank/DDBJ whole genome shotgun (WGS) entry which is preliminary data.</text>
</comment>
<dbReference type="OrthoDB" id="266718at2759"/>
<name>A0A6A1UYD1_9ROSI</name>
<dbReference type="GO" id="GO:0004709">
    <property type="term" value="F:MAP kinase kinase kinase activity"/>
    <property type="evidence" value="ECO:0007669"/>
    <property type="project" value="TreeGrafter"/>
</dbReference>
<keyword evidence="4" id="KW-0547">Nucleotide-binding</keyword>
<gene>
    <name evidence="10" type="ORF">CJ030_MR7G010654</name>
</gene>
<feature type="chain" id="PRO_5025496361" evidence="8">
    <location>
        <begin position="18"/>
        <end position="318"/>
    </location>
</feature>
<dbReference type="GO" id="GO:0005524">
    <property type="term" value="F:ATP binding"/>
    <property type="evidence" value="ECO:0007669"/>
    <property type="project" value="UniProtKB-KW"/>
</dbReference>
<keyword evidence="11" id="KW-1185">Reference proteome</keyword>
<dbReference type="PROSITE" id="PS50011">
    <property type="entry name" value="PROTEIN_KINASE_DOM"/>
    <property type="match status" value="1"/>
</dbReference>
<evidence type="ECO:0000256" key="7">
    <source>
        <dbReference type="SAM" id="MobiDB-lite"/>
    </source>
</evidence>
<dbReference type="FunFam" id="1.10.510.10:FF:000359">
    <property type="entry name" value="Mitogen-activated protein kinase 1, putative, expressed"/>
    <property type="match status" value="1"/>
</dbReference>
<sequence>MFLLISGIMLKLDWVLMLTTMDLEFGGIHSSKDGQLLLLLALVGLELVNCKDHLLENYVAFAKVECDGSLIAVKEVSLLDQGSQGKQSVSQLEQEIDLLSRFEHENIVRYFGTNKDESKLYIFLELVRGSLLDLYRKYNLQDSQVSTYTRQILHGLKYLHDRDVVHRDIKCANILVDTSGSVKLADFGLAKATKFNDLLSCKGTAFWMAPEVVNRKNQGYGLPADIWSLGCTVLEMLTRQIPYADLEPMPALFKIGKGEPPPVPDSLSKDARDFIFQCLKSNPDDRPTAARLLEHPFVKKPLPTSSGSLSPHSIARRS</sequence>
<feature type="signal peptide" evidence="8">
    <location>
        <begin position="1"/>
        <end position="17"/>
    </location>
</feature>
<evidence type="ECO:0000259" key="9">
    <source>
        <dbReference type="PROSITE" id="PS50011"/>
    </source>
</evidence>
<feature type="compositionally biased region" description="Basic and acidic residues" evidence="7">
    <location>
        <begin position="282"/>
        <end position="297"/>
    </location>
</feature>
<evidence type="ECO:0000256" key="4">
    <source>
        <dbReference type="ARBA" id="ARBA00022741"/>
    </source>
</evidence>
<evidence type="ECO:0000256" key="5">
    <source>
        <dbReference type="ARBA" id="ARBA00022777"/>
    </source>
</evidence>
<dbReference type="AlphaFoldDB" id="A0A6A1UYD1"/>
<dbReference type="GO" id="GO:1902065">
    <property type="term" value="P:response to L-glutamate"/>
    <property type="evidence" value="ECO:0007669"/>
    <property type="project" value="UniProtKB-ARBA"/>
</dbReference>
<dbReference type="Pfam" id="PF00069">
    <property type="entry name" value="Pkinase"/>
    <property type="match status" value="1"/>
</dbReference>
<evidence type="ECO:0000256" key="2">
    <source>
        <dbReference type="ARBA" id="ARBA00022527"/>
    </source>
</evidence>
<keyword evidence="5 10" id="KW-0418">Kinase</keyword>
<feature type="domain" description="Protein kinase" evidence="9">
    <location>
        <begin position="14"/>
        <end position="298"/>
    </location>
</feature>
<dbReference type="InterPro" id="IPR008271">
    <property type="entry name" value="Ser/Thr_kinase_AS"/>
</dbReference>
<feature type="region of interest" description="Disordered" evidence="7">
    <location>
        <begin position="281"/>
        <end position="318"/>
    </location>
</feature>
<comment type="similarity">
    <text evidence="1">Belongs to the protein kinase superfamily. STE Ser/Thr protein kinase family. MAP kinase kinase kinase subfamily.</text>
</comment>
<dbReference type="InterPro" id="IPR000719">
    <property type="entry name" value="Prot_kinase_dom"/>
</dbReference>
<dbReference type="SMART" id="SM00220">
    <property type="entry name" value="S_TKc"/>
    <property type="match status" value="1"/>
</dbReference>
<dbReference type="Proteomes" id="UP000516437">
    <property type="component" value="Chromosome 7"/>
</dbReference>
<evidence type="ECO:0000256" key="3">
    <source>
        <dbReference type="ARBA" id="ARBA00022679"/>
    </source>
</evidence>
<organism evidence="10 11">
    <name type="scientific">Morella rubra</name>
    <name type="common">Chinese bayberry</name>
    <dbReference type="NCBI Taxonomy" id="262757"/>
    <lineage>
        <taxon>Eukaryota</taxon>
        <taxon>Viridiplantae</taxon>
        <taxon>Streptophyta</taxon>
        <taxon>Embryophyta</taxon>
        <taxon>Tracheophyta</taxon>
        <taxon>Spermatophyta</taxon>
        <taxon>Magnoliopsida</taxon>
        <taxon>eudicotyledons</taxon>
        <taxon>Gunneridae</taxon>
        <taxon>Pentapetalae</taxon>
        <taxon>rosids</taxon>
        <taxon>fabids</taxon>
        <taxon>Fagales</taxon>
        <taxon>Myricaceae</taxon>
        <taxon>Morella</taxon>
    </lineage>
</organism>
<dbReference type="Gene3D" id="1.10.510.10">
    <property type="entry name" value="Transferase(Phosphotransferase) domain 1"/>
    <property type="match status" value="1"/>
</dbReference>
<proteinExistence type="inferred from homology"/>
<keyword evidence="3" id="KW-0808">Transferase</keyword>
<dbReference type="GO" id="GO:0005737">
    <property type="term" value="C:cytoplasm"/>
    <property type="evidence" value="ECO:0007669"/>
    <property type="project" value="TreeGrafter"/>
</dbReference>
<dbReference type="PROSITE" id="PS00108">
    <property type="entry name" value="PROTEIN_KINASE_ST"/>
    <property type="match status" value="1"/>
</dbReference>
<dbReference type="SUPFAM" id="SSF56112">
    <property type="entry name" value="Protein kinase-like (PK-like)"/>
    <property type="match status" value="1"/>
</dbReference>
<keyword evidence="6" id="KW-0067">ATP-binding</keyword>
<keyword evidence="8" id="KW-0732">Signal</keyword>
<accession>A0A6A1UYD1</accession>
<dbReference type="PANTHER" id="PTHR48016">
    <property type="entry name" value="MAP KINASE KINASE KINASE SSK2-RELATED-RELATED"/>
    <property type="match status" value="1"/>
</dbReference>